<reference evidence="1 2" key="1">
    <citation type="submission" date="2015-08" db="EMBL/GenBank/DDBJ databases">
        <title>Complete genome sequence of Sulfurifustis variabilis.</title>
        <authorList>
            <person name="Miura A."/>
            <person name="Kojima H."/>
            <person name="Fukui M."/>
        </authorList>
    </citation>
    <scope>NUCLEOTIDE SEQUENCE [LARGE SCALE GENOMIC DNA]</scope>
    <source>
        <strain evidence="2">skN76</strain>
    </source>
</reference>
<dbReference type="Gene3D" id="1.20.1260.10">
    <property type="match status" value="1"/>
</dbReference>
<protein>
    <submittedName>
        <fullName evidence="1">Ferritin Dps family protein</fullName>
    </submittedName>
</protein>
<sequence length="241" mass="26283">MEKTGSEMGMNKTGVQMSPKDIERMLKNVEESGAEAGDGSGIAAVRTSYITEAEPVGTVPMPGTVKGAAKAGVKKLTGKSPEVFLDMLGERLAFERGGVRLYESMLTKCQATPEKIPGMSTEQLTHFRDEEAKHFRWVAEALESLGADPTAQTPGADVTGIESMGIMQVMDDPRTTLSQSLHALLVAELADHDGWELLIKLADDMGQDEMAKNFRQALKEEGEHLSHVRAWHEQSVRSELK</sequence>
<name>A0A1B4V6P6_9GAMM</name>
<dbReference type="OrthoDB" id="5291582at2"/>
<accession>A0A1B4V6P6</accession>
<dbReference type="CDD" id="cd00657">
    <property type="entry name" value="Ferritin_like"/>
    <property type="match status" value="1"/>
</dbReference>
<keyword evidence="2" id="KW-1185">Reference proteome</keyword>
<dbReference type="InterPro" id="IPR009078">
    <property type="entry name" value="Ferritin-like_SF"/>
</dbReference>
<dbReference type="RefSeq" id="WP_096461647.1">
    <property type="nucleotide sequence ID" value="NZ_AP014936.1"/>
</dbReference>
<evidence type="ECO:0000313" key="1">
    <source>
        <dbReference type="EMBL" id="BAU49206.1"/>
    </source>
</evidence>
<dbReference type="SUPFAM" id="SSF47240">
    <property type="entry name" value="Ferritin-like"/>
    <property type="match status" value="1"/>
</dbReference>
<dbReference type="EMBL" id="AP014936">
    <property type="protein sequence ID" value="BAU49206.1"/>
    <property type="molecule type" value="Genomic_DNA"/>
</dbReference>
<proteinExistence type="predicted"/>
<dbReference type="InterPro" id="IPR012347">
    <property type="entry name" value="Ferritin-like"/>
</dbReference>
<dbReference type="Proteomes" id="UP000218899">
    <property type="component" value="Chromosome"/>
</dbReference>
<gene>
    <name evidence="1" type="ORF">SVA_2658</name>
</gene>
<organism evidence="1 2">
    <name type="scientific">Sulfurifustis variabilis</name>
    <dbReference type="NCBI Taxonomy" id="1675686"/>
    <lineage>
        <taxon>Bacteria</taxon>
        <taxon>Pseudomonadati</taxon>
        <taxon>Pseudomonadota</taxon>
        <taxon>Gammaproteobacteria</taxon>
        <taxon>Acidiferrobacterales</taxon>
        <taxon>Acidiferrobacteraceae</taxon>
        <taxon>Sulfurifustis</taxon>
    </lineage>
</organism>
<dbReference type="KEGG" id="sva:SVA_2658"/>
<evidence type="ECO:0000313" key="2">
    <source>
        <dbReference type="Proteomes" id="UP000218899"/>
    </source>
</evidence>
<dbReference type="AlphaFoldDB" id="A0A1B4V6P6"/>